<dbReference type="InterPro" id="IPR027980">
    <property type="entry name" value="RACo_C"/>
</dbReference>
<dbReference type="InterPro" id="IPR001041">
    <property type="entry name" value="2Fe-2S_ferredoxin-type"/>
</dbReference>
<reference evidence="3" key="1">
    <citation type="journal article" date="2019" name="Int. J. Syst. Evol. Microbiol.">
        <title>The Global Catalogue of Microorganisms (GCM) 10K type strain sequencing project: providing services to taxonomists for standard genome sequencing and annotation.</title>
        <authorList>
            <consortium name="The Broad Institute Genomics Platform"/>
            <consortium name="The Broad Institute Genome Sequencing Center for Infectious Disease"/>
            <person name="Wu L."/>
            <person name="Ma J."/>
        </authorList>
    </citation>
    <scope>NUCLEOTIDE SEQUENCE [LARGE SCALE GENOMIC DNA]</scope>
    <source>
        <strain evidence="3">DFY41</strain>
    </source>
</reference>
<dbReference type="PANTHER" id="PTHR42895">
    <property type="entry name" value="IRON-SULFUR CLUSTER-BINDING PROTEIN-RELATED"/>
    <property type="match status" value="1"/>
</dbReference>
<dbReference type="InterPro" id="IPR043129">
    <property type="entry name" value="ATPase_NBD"/>
</dbReference>
<keyword evidence="3" id="KW-1185">Reference proteome</keyword>
<evidence type="ECO:0000259" key="1">
    <source>
        <dbReference type="PROSITE" id="PS51085"/>
    </source>
</evidence>
<dbReference type="RefSeq" id="WP_378588263.1">
    <property type="nucleotide sequence ID" value="NZ_JBHSKD010000007.1"/>
</dbReference>
<dbReference type="SUPFAM" id="SSF53067">
    <property type="entry name" value="Actin-like ATPase domain"/>
    <property type="match status" value="1"/>
</dbReference>
<dbReference type="InterPro" id="IPR036010">
    <property type="entry name" value="2Fe-2S_ferredoxin-like_sf"/>
</dbReference>
<proteinExistence type="predicted"/>
<gene>
    <name evidence="2" type="ORF">ACFPGP_06025</name>
</gene>
<dbReference type="Gene3D" id="3.30.420.480">
    <property type="entry name" value="Domain of unknown function (DUF4445)"/>
    <property type="match status" value="1"/>
</dbReference>
<feature type="domain" description="2Fe-2S ferredoxin-type" evidence="1">
    <location>
        <begin position="36"/>
        <end position="135"/>
    </location>
</feature>
<accession>A0ABW0BGK7</accession>
<dbReference type="CDD" id="cd00207">
    <property type="entry name" value="fer2"/>
    <property type="match status" value="1"/>
</dbReference>
<dbReference type="InterPro" id="IPR042259">
    <property type="entry name" value="Raco-like_middle_sf"/>
</dbReference>
<dbReference type="EMBL" id="JBHSKD010000007">
    <property type="protein sequence ID" value="MFC5176220.1"/>
    <property type="molecule type" value="Genomic_DNA"/>
</dbReference>
<dbReference type="InterPro" id="IPR040506">
    <property type="entry name" value="RACo_linker"/>
</dbReference>
<dbReference type="Pfam" id="PF17650">
    <property type="entry name" value="RACo_linker"/>
    <property type="match status" value="1"/>
</dbReference>
<organism evidence="2 3">
    <name type="scientific">Nocardioides taihuensis</name>
    <dbReference type="NCBI Taxonomy" id="1835606"/>
    <lineage>
        <taxon>Bacteria</taxon>
        <taxon>Bacillati</taxon>
        <taxon>Actinomycetota</taxon>
        <taxon>Actinomycetes</taxon>
        <taxon>Propionibacteriales</taxon>
        <taxon>Nocardioidaceae</taxon>
        <taxon>Nocardioides</taxon>
    </lineage>
</organism>
<dbReference type="Pfam" id="PF17651">
    <property type="entry name" value="Raco_middle"/>
    <property type="match status" value="1"/>
</dbReference>
<dbReference type="Gene3D" id="3.10.20.30">
    <property type="match status" value="1"/>
</dbReference>
<sequence>MTDIPEPRFSLDEVRREGLLQPPATARTPHDGTGRVDLAFTVADAPGKEPTQRGVRVPPGVTVFDAASWNGIAIDSTCGGHGTCRKCKVRVEGGRVPLTQHDVRTFSEKELADGWRLACLVRATHDLHVDVPPLTTRPKAATVGVGRQVILRPAVQKRYVELAEPTLSDQRTDLERLLAAIDDLELTCDLAVLRRLPKVMREADFKVTAVVVDEELVEVEAGDTSAVRHAIAFDLGTTTVVATLLDLDTGTPLAVASMLNRQQPFGGDVITRISATMMDPDALGRLQEAAAATLRELADQVCAEAEVDPAHVYEVALAGNATMTALALGIDPEPLGVAPFVMTTASPPTALASDLGLALHPRARATIFPSLGAYVGGDIVAGMLATGMDRDKRVRLFVDVGTNCEIVLSDGDTLLATAAPAGPAFEGGAIRCGMRAADGAIETVRLEPDLLAEHAPVTLGVIGDVEPRGLCGSGLVDAVAELVKVGLVDASGRYVPDADAPGIAPALADRLTKVGDERVFVLHRPDADADPAECVYLSQRDIRELQFAKAAISTGWTLLMEQLDLRAEDVQQVLLAGSFGSYLSPASAIRIGLVPTLPVLRIVSAGNVAGEGAKMALLSMREREGARALLEEVTYVELSDRPDFNDRFVEQLAF</sequence>
<dbReference type="InterPro" id="IPR052911">
    <property type="entry name" value="Corrinoid_activation_enz"/>
</dbReference>
<dbReference type="Proteomes" id="UP001596087">
    <property type="component" value="Unassembled WGS sequence"/>
</dbReference>
<dbReference type="PROSITE" id="PS51085">
    <property type="entry name" value="2FE2S_FER_2"/>
    <property type="match status" value="1"/>
</dbReference>
<dbReference type="SUPFAM" id="SSF54292">
    <property type="entry name" value="2Fe-2S ferredoxin-like"/>
    <property type="match status" value="1"/>
</dbReference>
<dbReference type="Gene3D" id="3.10.20.880">
    <property type="match status" value="1"/>
</dbReference>
<name>A0ABW0BGK7_9ACTN</name>
<dbReference type="PANTHER" id="PTHR42895:SF2">
    <property type="entry name" value="IRON-SULFUR CLUSTER PROTEIN"/>
    <property type="match status" value="1"/>
</dbReference>
<evidence type="ECO:0000313" key="3">
    <source>
        <dbReference type="Proteomes" id="UP001596087"/>
    </source>
</evidence>
<comment type="caution">
    <text evidence="2">The sequence shown here is derived from an EMBL/GenBank/DDBJ whole genome shotgun (WGS) entry which is preliminary data.</text>
</comment>
<dbReference type="Pfam" id="PF14574">
    <property type="entry name" value="RACo_C_ter"/>
    <property type="match status" value="1"/>
</dbReference>
<evidence type="ECO:0000313" key="2">
    <source>
        <dbReference type="EMBL" id="MFC5176220.1"/>
    </source>
</evidence>
<dbReference type="InterPro" id="IPR012675">
    <property type="entry name" value="Beta-grasp_dom_sf"/>
</dbReference>
<protein>
    <submittedName>
        <fullName evidence="2">ASKHA domain-containing protein</fullName>
    </submittedName>
</protein>
<dbReference type="InterPro" id="IPR041414">
    <property type="entry name" value="Raco-like_middle"/>
</dbReference>
<dbReference type="Pfam" id="PF00111">
    <property type="entry name" value="Fer2"/>
    <property type="match status" value="1"/>
</dbReference>